<dbReference type="InterPro" id="IPR029058">
    <property type="entry name" value="AB_hydrolase_fold"/>
</dbReference>
<dbReference type="PROSITE" id="PS51257">
    <property type="entry name" value="PROKAR_LIPOPROTEIN"/>
    <property type="match status" value="1"/>
</dbReference>
<comment type="caution">
    <text evidence="2">The sequence shown here is derived from an EMBL/GenBank/DDBJ whole genome shotgun (WGS) entry which is preliminary data.</text>
</comment>
<dbReference type="PANTHER" id="PTHR12277">
    <property type="entry name" value="ALPHA/BETA HYDROLASE DOMAIN-CONTAINING PROTEIN"/>
    <property type="match status" value="1"/>
</dbReference>
<feature type="domain" description="AB hydrolase-1" evidence="1">
    <location>
        <begin position="92"/>
        <end position="180"/>
    </location>
</feature>
<dbReference type="EMBL" id="BAAAFH010000003">
    <property type="protein sequence ID" value="GAA0874258.1"/>
    <property type="molecule type" value="Genomic_DNA"/>
</dbReference>
<dbReference type="Gene3D" id="3.40.50.1820">
    <property type="entry name" value="alpha/beta hydrolase"/>
    <property type="match status" value="1"/>
</dbReference>
<organism evidence="2 3">
    <name type="scientific">Wandonia haliotis</name>
    <dbReference type="NCBI Taxonomy" id="574963"/>
    <lineage>
        <taxon>Bacteria</taxon>
        <taxon>Pseudomonadati</taxon>
        <taxon>Bacteroidota</taxon>
        <taxon>Flavobacteriia</taxon>
        <taxon>Flavobacteriales</taxon>
        <taxon>Crocinitomicaceae</taxon>
        <taxon>Wandonia</taxon>
    </lineage>
</organism>
<proteinExistence type="predicted"/>
<name>A0ABN1MMU9_9FLAO</name>
<accession>A0ABN1MMU9</accession>
<protein>
    <recommendedName>
        <fullName evidence="1">AB hydrolase-1 domain-containing protein</fullName>
    </recommendedName>
</protein>
<dbReference type="SUPFAM" id="SSF53474">
    <property type="entry name" value="alpha/beta-Hydrolases"/>
    <property type="match status" value="1"/>
</dbReference>
<reference evidence="2 3" key="1">
    <citation type="journal article" date="2019" name="Int. J. Syst. Evol. Microbiol.">
        <title>The Global Catalogue of Microorganisms (GCM) 10K type strain sequencing project: providing services to taxonomists for standard genome sequencing and annotation.</title>
        <authorList>
            <consortium name="The Broad Institute Genomics Platform"/>
            <consortium name="The Broad Institute Genome Sequencing Center for Infectious Disease"/>
            <person name="Wu L."/>
            <person name="Ma J."/>
        </authorList>
    </citation>
    <scope>NUCLEOTIDE SEQUENCE [LARGE SCALE GENOMIC DNA]</scope>
    <source>
        <strain evidence="2 3">JCM 16083</strain>
    </source>
</reference>
<dbReference type="RefSeq" id="WP_343785130.1">
    <property type="nucleotide sequence ID" value="NZ_BAAAFH010000003.1"/>
</dbReference>
<evidence type="ECO:0000259" key="1">
    <source>
        <dbReference type="Pfam" id="PF00561"/>
    </source>
</evidence>
<dbReference type="InterPro" id="IPR000073">
    <property type="entry name" value="AB_hydrolase_1"/>
</dbReference>
<dbReference type="Proteomes" id="UP001501126">
    <property type="component" value="Unassembled WGS sequence"/>
</dbReference>
<evidence type="ECO:0000313" key="2">
    <source>
        <dbReference type="EMBL" id="GAA0874258.1"/>
    </source>
</evidence>
<dbReference type="PANTHER" id="PTHR12277:SF81">
    <property type="entry name" value="PROTEIN ABHD13"/>
    <property type="match status" value="1"/>
</dbReference>
<gene>
    <name evidence="2" type="ORF">GCM10009118_06660</name>
</gene>
<sequence>MKRISIVLAFLGVLTGTSCKKKLDSFLFNNSEIEAYYLDAYDGDKPFDVPASFSVSQDKITVFSYDITSGDETLKIYAIYIGDIAQIATDTVIFYCHGNKDHMDYYWNRQKLLASAGDQYRYGILSIDYPGYGMSSGEPTEQNMYDAVNGGLKWLKEKGLTNERLAVYGYSLGSAPACEISASDQYALKPGWLILENPFASSEVMAQSSTGLSLPSSYFTNAKIENAEKIKSVQQPFLWFHGKNDDFLSLETHGEIVYKNYSGEYAEAHRIEGAEHDGENGVPKVMGFENYLEVIHEFISTH</sequence>
<dbReference type="Pfam" id="PF00561">
    <property type="entry name" value="Abhydrolase_1"/>
    <property type="match status" value="1"/>
</dbReference>
<evidence type="ECO:0000313" key="3">
    <source>
        <dbReference type="Proteomes" id="UP001501126"/>
    </source>
</evidence>
<keyword evidence="3" id="KW-1185">Reference proteome</keyword>